<dbReference type="FunFam" id="3.40.50.1580:FF:000001">
    <property type="entry name" value="MTA/SAH nucleosidase family protein"/>
    <property type="match status" value="1"/>
</dbReference>
<evidence type="ECO:0000256" key="1">
    <source>
        <dbReference type="ARBA" id="ARBA00004945"/>
    </source>
</evidence>
<dbReference type="EC" id="3.2.2.9" evidence="6"/>
<feature type="active site" description="Proton acceptor" evidence="6">
    <location>
        <position position="12"/>
    </location>
</feature>
<gene>
    <name evidence="8" type="primary">mtn</name>
    <name evidence="6" type="synonym">mtnN</name>
    <name evidence="8" type="ORF">AB162_188</name>
</gene>
<dbReference type="GO" id="GO:0008782">
    <property type="term" value="F:adenosylhomocysteine nucleosidase activity"/>
    <property type="evidence" value="ECO:0007669"/>
    <property type="project" value="UniProtKB-UniRule"/>
</dbReference>
<dbReference type="SUPFAM" id="SSF53167">
    <property type="entry name" value="Purine and uridine phosphorylases"/>
    <property type="match status" value="1"/>
</dbReference>
<dbReference type="GO" id="GO:0005829">
    <property type="term" value="C:cytosol"/>
    <property type="evidence" value="ECO:0007669"/>
    <property type="project" value="TreeGrafter"/>
</dbReference>
<dbReference type="InterPro" id="IPR000845">
    <property type="entry name" value="Nucleoside_phosphorylase_d"/>
</dbReference>
<dbReference type="KEGG" id="bcig:AB162_188"/>
<comment type="pathway">
    <text evidence="1 6">Amino-acid biosynthesis; L-methionine biosynthesis via salvage pathway; S-methyl-5-thio-alpha-D-ribose 1-phosphate from S-methyl-5'-thioadenosine (hydrolase route): step 1/2.</text>
</comment>
<comment type="catalytic activity">
    <reaction evidence="5">
        <text>5'-deoxyadenosine + H2O = 5-deoxy-D-ribose + adenine</text>
        <dbReference type="Rhea" id="RHEA:29859"/>
        <dbReference type="ChEBI" id="CHEBI:15377"/>
        <dbReference type="ChEBI" id="CHEBI:16708"/>
        <dbReference type="ChEBI" id="CHEBI:17319"/>
        <dbReference type="ChEBI" id="CHEBI:149540"/>
        <dbReference type="EC" id="3.2.2.9"/>
    </reaction>
    <physiologicalReaction direction="left-to-right" evidence="5">
        <dbReference type="Rhea" id="RHEA:29860"/>
    </physiologicalReaction>
</comment>
<comment type="function">
    <text evidence="6">Catalyzes the irreversible cleavage of the glycosidic bond in both 5'-methylthioadenosine (MTA) and S-adenosylhomocysteine (SAH/AdoHcy) to adenine and the corresponding thioribose, 5'-methylthioribose and S-ribosylhomocysteine, respectively. Also cleaves 5'-deoxyadenosine, a toxic by-product of radical S-adenosylmethionine (SAM) enzymes, into 5-deoxyribose and adenine.</text>
</comment>
<evidence type="ECO:0000256" key="3">
    <source>
        <dbReference type="ARBA" id="ARBA00022801"/>
    </source>
</evidence>
<dbReference type="PANTHER" id="PTHR46832:SF1">
    <property type="entry name" value="5'-METHYLTHIOADENOSINE_S-ADENOSYLHOMOCYSTEINE NUCLEOSIDASE"/>
    <property type="match status" value="1"/>
</dbReference>
<comment type="similarity">
    <text evidence="6">Belongs to the PNP/UDP phosphorylase family. MtnN subfamily.</text>
</comment>
<dbReference type="InterPro" id="IPR010049">
    <property type="entry name" value="MTA_SAH_Nsdase"/>
</dbReference>
<dbReference type="AlphaFoldDB" id="A0A0K2BL59"/>
<dbReference type="PATRIC" id="fig|186490.8.peg.178"/>
<dbReference type="Pfam" id="PF01048">
    <property type="entry name" value="PNP_UDP_1"/>
    <property type="match status" value="1"/>
</dbReference>
<feature type="active site" description="Proton donor" evidence="6">
    <location>
        <position position="197"/>
    </location>
</feature>
<dbReference type="EMBL" id="CP011787">
    <property type="protein sequence ID" value="AKZ65793.1"/>
    <property type="molecule type" value="Genomic_DNA"/>
</dbReference>
<evidence type="ECO:0000256" key="6">
    <source>
        <dbReference type="HAMAP-Rule" id="MF_01684"/>
    </source>
</evidence>
<feature type="domain" description="Nucleoside phosphorylase" evidence="7">
    <location>
        <begin position="3"/>
        <end position="226"/>
    </location>
</feature>
<evidence type="ECO:0000256" key="2">
    <source>
        <dbReference type="ARBA" id="ARBA00022605"/>
    </source>
</evidence>
<dbReference type="UniPathway" id="UPA00904">
    <property type="reaction ID" value="UER00871"/>
</dbReference>
<feature type="binding site" evidence="6">
    <location>
        <begin position="173"/>
        <end position="174"/>
    </location>
    <ligand>
        <name>substrate</name>
    </ligand>
</feature>
<keyword evidence="3 6" id="KW-0378">Hydrolase</keyword>
<dbReference type="Proteomes" id="UP000056466">
    <property type="component" value="Chromosome"/>
</dbReference>
<dbReference type="CDD" id="cd09008">
    <property type="entry name" value="MTAN"/>
    <property type="match status" value="1"/>
</dbReference>
<comment type="catalytic activity">
    <reaction evidence="6">
        <text>S-methyl-5'-thioadenosine + H2O = 5-(methylsulfanyl)-D-ribose + adenine</text>
        <dbReference type="Rhea" id="RHEA:13617"/>
        <dbReference type="ChEBI" id="CHEBI:15377"/>
        <dbReference type="ChEBI" id="CHEBI:16708"/>
        <dbReference type="ChEBI" id="CHEBI:17509"/>
        <dbReference type="ChEBI" id="CHEBI:78440"/>
        <dbReference type="EC" id="3.2.2.9"/>
    </reaction>
</comment>
<organism evidence="8 9">
    <name type="scientific">Candidatus Palibaumannia cicadellinicola</name>
    <dbReference type="NCBI Taxonomy" id="186490"/>
    <lineage>
        <taxon>Bacteria</taxon>
        <taxon>Pseudomonadati</taxon>
        <taxon>Pseudomonadota</taxon>
        <taxon>Gammaproteobacteria</taxon>
        <taxon>Candidatus Palibaumannia</taxon>
    </lineage>
</organism>
<dbReference type="InterPro" id="IPR035994">
    <property type="entry name" value="Nucleoside_phosphorylase_sf"/>
</dbReference>
<feature type="binding site" evidence="6">
    <location>
        <position position="152"/>
    </location>
    <ligand>
        <name>substrate</name>
    </ligand>
</feature>
<dbReference type="GO" id="GO:0009164">
    <property type="term" value="P:nucleoside catabolic process"/>
    <property type="evidence" value="ECO:0007669"/>
    <property type="project" value="InterPro"/>
</dbReference>
<evidence type="ECO:0000256" key="4">
    <source>
        <dbReference type="ARBA" id="ARBA00023167"/>
    </source>
</evidence>
<dbReference type="RefSeq" id="WP_053096670.1">
    <property type="nucleotide sequence ID" value="NZ_CP011787.1"/>
</dbReference>
<keyword evidence="4 6" id="KW-0486">Methionine biosynthesis</keyword>
<keyword evidence="2 6" id="KW-0028">Amino-acid biosynthesis</keyword>
<dbReference type="NCBIfam" id="TIGR01704">
    <property type="entry name" value="MTA_SAH-Nsdase"/>
    <property type="match status" value="1"/>
</dbReference>
<dbReference type="HAMAP" id="MF_01684">
    <property type="entry name" value="Salvage_MtnN"/>
    <property type="match status" value="1"/>
</dbReference>
<dbReference type="Gene3D" id="3.40.50.1580">
    <property type="entry name" value="Nucleoside phosphorylase domain"/>
    <property type="match status" value="1"/>
</dbReference>
<name>A0A0K2BL59_9GAMM</name>
<feature type="binding site" evidence="6">
    <location>
        <position position="78"/>
    </location>
    <ligand>
        <name>substrate</name>
    </ligand>
</feature>
<proteinExistence type="inferred from homology"/>
<accession>A0A0K2BL59</accession>
<evidence type="ECO:0000256" key="5">
    <source>
        <dbReference type="ARBA" id="ARBA00050313"/>
    </source>
</evidence>
<keyword evidence="9" id="KW-1185">Reference proteome</keyword>
<dbReference type="PANTHER" id="PTHR46832">
    <property type="entry name" value="5'-METHYLTHIOADENOSINE/S-ADENOSYLHOMOCYSTEINE NUCLEOSIDASE"/>
    <property type="match status" value="1"/>
</dbReference>
<evidence type="ECO:0000313" key="8">
    <source>
        <dbReference type="EMBL" id="AKZ65793.1"/>
    </source>
</evidence>
<dbReference type="GO" id="GO:0019509">
    <property type="term" value="P:L-methionine salvage from methylthioadenosine"/>
    <property type="evidence" value="ECO:0007669"/>
    <property type="project" value="UniProtKB-UniRule"/>
</dbReference>
<keyword evidence="8" id="KW-0326">Glycosidase</keyword>
<protein>
    <recommendedName>
        <fullName evidence="6">5'-methylthioadenosine/S-adenosylhomocysteine nucleosidase</fullName>
        <shortName evidence="6">MTA/SAH nucleosidase</shortName>
        <shortName evidence="6">MTAN</shortName>
        <ecNumber evidence="6">3.2.2.9</ecNumber>
    </recommendedName>
    <alternativeName>
        <fullName evidence="6">5'-deoxyadenosine nucleosidase</fullName>
        <shortName evidence="6">DOA nucleosidase</shortName>
        <shortName evidence="6">dAdo nucleosidase</shortName>
    </alternativeName>
    <alternativeName>
        <fullName evidence="6">5'-methylthioadenosine nucleosidase</fullName>
        <shortName evidence="6">MTA nucleosidase</shortName>
    </alternativeName>
    <alternativeName>
        <fullName evidence="6">S-adenosylhomocysteine nucleosidase</fullName>
        <shortName evidence="6">AdoHcy nucleosidase</shortName>
        <shortName evidence="6">SAH nucleosidase</shortName>
        <shortName evidence="6">SRH nucleosidase</shortName>
    </alternativeName>
</protein>
<dbReference type="GO" id="GO:0019284">
    <property type="term" value="P:L-methionine salvage from S-adenosylmethionine"/>
    <property type="evidence" value="ECO:0007669"/>
    <property type="project" value="TreeGrafter"/>
</dbReference>
<sequence>MIIGIIGAMAQEVLLLRKKLTKITIWQQAGCKIYSGYMQGRKVALVQSGIGKVSAALGTTLLLYHFKPELVINIGSAGGIYPNLVIGNIVISDKVIYHDVDLIAFGYDIGQMAQCPSSFKAAPKLVKLAKTITESLGLHALLGIILSGDSFIHGGQKLSYIKNNFPQAIAVDMEATAIAHVCYRFSIPFVVIRSISDFADNLSQKKLRDNIKVVATNLSIVVAEMVLAIS</sequence>
<dbReference type="NCBIfam" id="NF004079">
    <property type="entry name" value="PRK05584.1"/>
    <property type="match status" value="1"/>
</dbReference>
<comment type="catalytic activity">
    <reaction evidence="6">
        <text>S-adenosyl-L-homocysteine + H2O = S-(5-deoxy-D-ribos-5-yl)-L-homocysteine + adenine</text>
        <dbReference type="Rhea" id="RHEA:17805"/>
        <dbReference type="ChEBI" id="CHEBI:15377"/>
        <dbReference type="ChEBI" id="CHEBI:16708"/>
        <dbReference type="ChEBI" id="CHEBI:57856"/>
        <dbReference type="ChEBI" id="CHEBI:58195"/>
        <dbReference type="EC" id="3.2.2.9"/>
    </reaction>
</comment>
<evidence type="ECO:0000259" key="7">
    <source>
        <dbReference type="Pfam" id="PF01048"/>
    </source>
</evidence>
<dbReference type="GO" id="GO:0008930">
    <property type="term" value="F:methylthioadenosine nucleosidase activity"/>
    <property type="evidence" value="ECO:0007669"/>
    <property type="project" value="UniProtKB-UniRule"/>
</dbReference>
<dbReference type="OrthoDB" id="9792278at2"/>
<evidence type="ECO:0000313" key="9">
    <source>
        <dbReference type="Proteomes" id="UP000056466"/>
    </source>
</evidence>
<reference evidence="8 9" key="1">
    <citation type="submission" date="2015-06" db="EMBL/GenBank/DDBJ databases">
        <title>Lineage-specific patterns of genome deterioration in obligate symbionts.</title>
        <authorList>
            <person name="Bennett G.M."/>
            <person name="McCutcheon J.P."/>
            <person name="McDonald B.R."/>
            <person name="Moran N.A."/>
        </authorList>
    </citation>
    <scope>NUCLEOTIDE SEQUENCE [LARGE SCALE GENOMIC DNA]</scope>
    <source>
        <strain evidence="8 9">B-GSS</strain>
    </source>
</reference>